<gene>
    <name evidence="3" type="ORF">KP79_PYT21588</name>
</gene>
<dbReference type="Gene3D" id="1.20.1280.50">
    <property type="match status" value="1"/>
</dbReference>
<dbReference type="OrthoDB" id="9973021at2759"/>
<dbReference type="InterPro" id="IPR036047">
    <property type="entry name" value="F-box-like_dom_sf"/>
</dbReference>
<proteinExistence type="predicted"/>
<feature type="compositionally biased region" description="Low complexity" evidence="1">
    <location>
        <begin position="509"/>
        <end position="524"/>
    </location>
</feature>
<protein>
    <submittedName>
        <fullName evidence="3">F-box only protein 42</fullName>
    </submittedName>
</protein>
<dbReference type="SUPFAM" id="SSF117281">
    <property type="entry name" value="Kelch motif"/>
    <property type="match status" value="1"/>
</dbReference>
<dbReference type="STRING" id="6573.A0A210Q2W3"/>
<dbReference type="InterPro" id="IPR015915">
    <property type="entry name" value="Kelch-typ_b-propeller"/>
</dbReference>
<feature type="domain" description="F-box" evidence="2">
    <location>
        <begin position="23"/>
        <end position="72"/>
    </location>
</feature>
<sequence length="624" mass="69827">MDISPTQAIMERQNMDMDSNSQFVNIRDLPEEILEYMLRYLSPYKDLKSAMLVCHQWHRLVQGVLHQMYQDFLHSLWDCKVSWTEILPEVGSNITERYSHCACYYDKSAYIFGGCTSTNTTFNDLWRFDLSTRQWVRPLAIGTYPSPKACSSMTVYKDSLVLFGGWSHPTPYPLHQAARFFSELHMYKPETNRWFHITTMSPTSPKPTAGHSASVVSDTMVVFGGSHVPGAGTNEVWVFDFVEILWKKKQTGSKKPSPRYGQTQMTIDDSHILIIGGCGGPNQIFSDVWLLSLDCEPWQWQQIYVIQPENAAPQLWCHPACKVGDMIVVLSKPNKPLQSSKDNTRENQATMRPTFRGNRVWVPPRGDNSQQASPSENRNRARPMLVSDSDDSSGAESEDNMPSQGGQRPEFKHPSYLQLRSSRSRGQLNQSPRAKGGHLSPNRLQGQGPIPSGMIGDAAEPGPSEEGACGGTSSLRPGEPSVRPNAMKNRQRQLEALRKFEEKLRESRIGQSSSSGRGQGNVSSGVGGGSTANSRDNRVAMHLHVLDISDVIKTKSATWRPINENISVNAPEETIFYSLVKGRGELIVFGGIQRDIQSMQRGMDVKPQVVSNSLYIVSPRKLYL</sequence>
<dbReference type="PANTHER" id="PTHR46432:SF1">
    <property type="entry name" value="F-BOX ONLY PROTEIN 42"/>
    <property type="match status" value="1"/>
</dbReference>
<dbReference type="PROSITE" id="PS50181">
    <property type="entry name" value="FBOX"/>
    <property type="match status" value="1"/>
</dbReference>
<dbReference type="InterPro" id="IPR001810">
    <property type="entry name" value="F-box_dom"/>
</dbReference>
<dbReference type="GO" id="GO:1990756">
    <property type="term" value="F:ubiquitin-like ligase-substrate adaptor activity"/>
    <property type="evidence" value="ECO:0007669"/>
    <property type="project" value="TreeGrafter"/>
</dbReference>
<evidence type="ECO:0000313" key="4">
    <source>
        <dbReference type="Proteomes" id="UP000242188"/>
    </source>
</evidence>
<dbReference type="CDD" id="cd22110">
    <property type="entry name" value="F-box_FBXO42"/>
    <property type="match status" value="1"/>
</dbReference>
<feature type="region of interest" description="Disordered" evidence="1">
    <location>
        <begin position="334"/>
        <end position="411"/>
    </location>
</feature>
<dbReference type="InterPro" id="IPR052821">
    <property type="entry name" value="F-box_only_SRC"/>
</dbReference>
<feature type="compositionally biased region" description="Polar residues" evidence="1">
    <location>
        <begin position="336"/>
        <end position="351"/>
    </location>
</feature>
<accession>A0A210Q2W3</accession>
<dbReference type="Pfam" id="PF13415">
    <property type="entry name" value="Beta-prop_FBX42"/>
    <property type="match status" value="1"/>
</dbReference>
<dbReference type="PANTHER" id="PTHR46432">
    <property type="entry name" value="F-BOX ONLY PROTEIN 42"/>
    <property type="match status" value="1"/>
</dbReference>
<feature type="compositionally biased region" description="Polar residues" evidence="1">
    <location>
        <begin position="423"/>
        <end position="432"/>
    </location>
</feature>
<dbReference type="Gene3D" id="2.120.10.80">
    <property type="entry name" value="Kelch-type beta propeller"/>
    <property type="match status" value="2"/>
</dbReference>
<feature type="compositionally biased region" description="Polar residues" evidence="1">
    <location>
        <begin position="367"/>
        <end position="376"/>
    </location>
</feature>
<feature type="compositionally biased region" description="Acidic residues" evidence="1">
    <location>
        <begin position="388"/>
        <end position="399"/>
    </location>
</feature>
<name>A0A210Q2W3_MIZYE</name>
<feature type="region of interest" description="Disordered" evidence="1">
    <location>
        <begin position="423"/>
        <end position="488"/>
    </location>
</feature>
<dbReference type="Pfam" id="PF12937">
    <property type="entry name" value="F-box-like"/>
    <property type="match status" value="1"/>
</dbReference>
<feature type="region of interest" description="Disordered" evidence="1">
    <location>
        <begin position="504"/>
        <end position="534"/>
    </location>
</feature>
<dbReference type="SMART" id="SM00256">
    <property type="entry name" value="FBOX"/>
    <property type="match status" value="1"/>
</dbReference>
<dbReference type="SUPFAM" id="SSF81383">
    <property type="entry name" value="F-box domain"/>
    <property type="match status" value="1"/>
</dbReference>
<dbReference type="AlphaFoldDB" id="A0A210Q2W3"/>
<evidence type="ECO:0000259" key="2">
    <source>
        <dbReference type="PROSITE" id="PS50181"/>
    </source>
</evidence>
<comment type="caution">
    <text evidence="3">The sequence shown here is derived from an EMBL/GenBank/DDBJ whole genome shotgun (WGS) entry which is preliminary data.</text>
</comment>
<evidence type="ECO:0000256" key="1">
    <source>
        <dbReference type="SAM" id="MobiDB-lite"/>
    </source>
</evidence>
<dbReference type="EMBL" id="NEDP02005167">
    <property type="protein sequence ID" value="OWF43074.1"/>
    <property type="molecule type" value="Genomic_DNA"/>
</dbReference>
<reference evidence="3 4" key="1">
    <citation type="journal article" date="2017" name="Nat. Ecol. Evol.">
        <title>Scallop genome provides insights into evolution of bilaterian karyotype and development.</title>
        <authorList>
            <person name="Wang S."/>
            <person name="Zhang J."/>
            <person name="Jiao W."/>
            <person name="Li J."/>
            <person name="Xun X."/>
            <person name="Sun Y."/>
            <person name="Guo X."/>
            <person name="Huan P."/>
            <person name="Dong B."/>
            <person name="Zhang L."/>
            <person name="Hu X."/>
            <person name="Sun X."/>
            <person name="Wang J."/>
            <person name="Zhao C."/>
            <person name="Wang Y."/>
            <person name="Wang D."/>
            <person name="Huang X."/>
            <person name="Wang R."/>
            <person name="Lv J."/>
            <person name="Li Y."/>
            <person name="Zhang Z."/>
            <person name="Liu B."/>
            <person name="Lu W."/>
            <person name="Hui Y."/>
            <person name="Liang J."/>
            <person name="Zhou Z."/>
            <person name="Hou R."/>
            <person name="Li X."/>
            <person name="Liu Y."/>
            <person name="Li H."/>
            <person name="Ning X."/>
            <person name="Lin Y."/>
            <person name="Zhao L."/>
            <person name="Xing Q."/>
            <person name="Dou J."/>
            <person name="Li Y."/>
            <person name="Mao J."/>
            <person name="Guo H."/>
            <person name="Dou H."/>
            <person name="Li T."/>
            <person name="Mu C."/>
            <person name="Jiang W."/>
            <person name="Fu Q."/>
            <person name="Fu X."/>
            <person name="Miao Y."/>
            <person name="Liu J."/>
            <person name="Yu Q."/>
            <person name="Li R."/>
            <person name="Liao H."/>
            <person name="Li X."/>
            <person name="Kong Y."/>
            <person name="Jiang Z."/>
            <person name="Chourrout D."/>
            <person name="Li R."/>
            <person name="Bao Z."/>
        </authorList>
    </citation>
    <scope>NUCLEOTIDE SEQUENCE [LARGE SCALE GENOMIC DNA]</scope>
    <source>
        <strain evidence="3 4">PY_sf001</strain>
    </source>
</reference>
<keyword evidence="4" id="KW-1185">Reference proteome</keyword>
<dbReference type="Proteomes" id="UP000242188">
    <property type="component" value="Unassembled WGS sequence"/>
</dbReference>
<organism evidence="3 4">
    <name type="scientific">Mizuhopecten yessoensis</name>
    <name type="common">Japanese scallop</name>
    <name type="synonym">Patinopecten yessoensis</name>
    <dbReference type="NCBI Taxonomy" id="6573"/>
    <lineage>
        <taxon>Eukaryota</taxon>
        <taxon>Metazoa</taxon>
        <taxon>Spiralia</taxon>
        <taxon>Lophotrochozoa</taxon>
        <taxon>Mollusca</taxon>
        <taxon>Bivalvia</taxon>
        <taxon>Autobranchia</taxon>
        <taxon>Pteriomorphia</taxon>
        <taxon>Pectinida</taxon>
        <taxon>Pectinoidea</taxon>
        <taxon>Pectinidae</taxon>
        <taxon>Mizuhopecten</taxon>
    </lineage>
</organism>
<evidence type="ECO:0000313" key="3">
    <source>
        <dbReference type="EMBL" id="OWF43074.1"/>
    </source>
</evidence>
<dbReference type="GO" id="GO:0019005">
    <property type="term" value="C:SCF ubiquitin ligase complex"/>
    <property type="evidence" value="ECO:0007669"/>
    <property type="project" value="TreeGrafter"/>
</dbReference>